<comment type="caution">
    <text evidence="6">The sequence shown here is derived from an EMBL/GenBank/DDBJ whole genome shotgun (WGS) entry which is preliminary data.</text>
</comment>
<feature type="domain" description="PBP" evidence="5">
    <location>
        <begin position="31"/>
        <end position="287"/>
    </location>
</feature>
<dbReference type="CDD" id="cd13654">
    <property type="entry name" value="PBP2_phosphate_like_2"/>
    <property type="match status" value="1"/>
</dbReference>
<proteinExistence type="inferred from homology"/>
<dbReference type="GO" id="GO:0042301">
    <property type="term" value="F:phosphate ion binding"/>
    <property type="evidence" value="ECO:0007669"/>
    <property type="project" value="UniProtKB-UniRule"/>
</dbReference>
<protein>
    <recommendedName>
        <fullName evidence="4">Phosphate-binding protein</fullName>
    </recommendedName>
</protein>
<dbReference type="PROSITE" id="PS51257">
    <property type="entry name" value="PROKAR_LIPOPROTEIN"/>
    <property type="match status" value="1"/>
</dbReference>
<dbReference type="EMBL" id="PXOH01000036">
    <property type="protein sequence ID" value="PSF32653.1"/>
    <property type="molecule type" value="Genomic_DNA"/>
</dbReference>
<evidence type="ECO:0000256" key="2">
    <source>
        <dbReference type="ARBA" id="ARBA00022448"/>
    </source>
</evidence>
<name>A0A2T1LSL9_9CHRO</name>
<dbReference type="Gene3D" id="3.40.190.10">
    <property type="entry name" value="Periplasmic binding protein-like II"/>
    <property type="match status" value="2"/>
</dbReference>
<evidence type="ECO:0000313" key="7">
    <source>
        <dbReference type="Proteomes" id="UP000239001"/>
    </source>
</evidence>
<dbReference type="AlphaFoldDB" id="A0A2T1LSL9"/>
<keyword evidence="7" id="KW-1185">Reference proteome</keyword>
<evidence type="ECO:0000259" key="5">
    <source>
        <dbReference type="Pfam" id="PF12849"/>
    </source>
</evidence>
<dbReference type="NCBIfam" id="TIGR02136">
    <property type="entry name" value="ptsS_2"/>
    <property type="match status" value="1"/>
</dbReference>
<dbReference type="GO" id="GO:0006817">
    <property type="term" value="P:phosphate ion transport"/>
    <property type="evidence" value="ECO:0007669"/>
    <property type="project" value="UniProtKB-UniRule"/>
</dbReference>
<dbReference type="Proteomes" id="UP000239001">
    <property type="component" value="Unassembled WGS sequence"/>
</dbReference>
<evidence type="ECO:0000256" key="1">
    <source>
        <dbReference type="ARBA" id="ARBA00008725"/>
    </source>
</evidence>
<gene>
    <name evidence="6" type="ORF">C7H19_21220</name>
</gene>
<evidence type="ECO:0000256" key="4">
    <source>
        <dbReference type="RuleBase" id="RU367119"/>
    </source>
</evidence>
<sequence length="348" mass="38639">MKNISLKLSFTLKTVMATAFILQSCASINPNNIKPIKIDGSSTVYPITQKVLEHYKADPSNKTLSNITIDDNFSGTGGGFKKFCNGETDINAASRPILKDEMDACNAKEVRYIELPIAFDALTVTVNAQNTWANDITVAELKKLWEPSAQGKINKWNQIRSTWPDKPITLHGADQNSGTFDYFTQAIVGQSGVSRKDYNYSEDDQALVNAVKQDANALGYFGYSYYDQNKDQLKALAIDNGNGAVTPSSEAVENEQYQPLARPLFIYVNAKAAQNNPALEAFVEYYLDHAPKAVTEVGYIPLPEEAYHLAQVQFQRFEVGTVFDGKAQYNLTIAELLRKQAQFETANK</sequence>
<comment type="similarity">
    <text evidence="1 4">Belongs to the PstS family.</text>
</comment>
<dbReference type="InterPro" id="IPR024370">
    <property type="entry name" value="PBP_domain"/>
</dbReference>
<dbReference type="OrthoDB" id="9790048at2"/>
<dbReference type="Pfam" id="PF12849">
    <property type="entry name" value="PBP_like_2"/>
    <property type="match status" value="1"/>
</dbReference>
<dbReference type="RefSeq" id="WP_106458918.1">
    <property type="nucleotide sequence ID" value="NZ_PXOH01000036.1"/>
</dbReference>
<comment type="function">
    <text evidence="4">Involved in the system for phosphate transport across the cytoplasmic membrane.</text>
</comment>
<dbReference type="PANTHER" id="PTHR30570">
    <property type="entry name" value="PERIPLASMIC PHOSPHATE BINDING COMPONENT OF PHOSPHATE ABC TRANSPORTER"/>
    <property type="match status" value="1"/>
</dbReference>
<keyword evidence="2 4" id="KW-0813">Transport</keyword>
<dbReference type="PANTHER" id="PTHR30570:SF1">
    <property type="entry name" value="PHOSPHATE-BINDING PROTEIN PSTS"/>
    <property type="match status" value="1"/>
</dbReference>
<evidence type="ECO:0000313" key="6">
    <source>
        <dbReference type="EMBL" id="PSF32653.1"/>
    </source>
</evidence>
<evidence type="ECO:0000256" key="3">
    <source>
        <dbReference type="ARBA" id="ARBA00022729"/>
    </source>
</evidence>
<reference evidence="6 7" key="1">
    <citation type="submission" date="2018-03" db="EMBL/GenBank/DDBJ databases">
        <title>The ancient ancestry and fast evolution of plastids.</title>
        <authorList>
            <person name="Moore K.R."/>
            <person name="Magnabosco C."/>
            <person name="Momper L."/>
            <person name="Gold D.A."/>
            <person name="Bosak T."/>
            <person name="Fournier G.P."/>
        </authorList>
    </citation>
    <scope>NUCLEOTIDE SEQUENCE [LARGE SCALE GENOMIC DNA]</scope>
    <source>
        <strain evidence="6 7">CCALA 016</strain>
    </source>
</reference>
<dbReference type="SUPFAM" id="SSF53850">
    <property type="entry name" value="Periplasmic binding protein-like II"/>
    <property type="match status" value="1"/>
</dbReference>
<feature type="signal peptide" evidence="4">
    <location>
        <begin position="1"/>
        <end position="26"/>
    </location>
</feature>
<dbReference type="InterPro" id="IPR050811">
    <property type="entry name" value="Phosphate_ABC_transporter"/>
</dbReference>
<keyword evidence="3 4" id="KW-0732">Signal</keyword>
<accession>A0A2T1LSL9</accession>
<reference evidence="6 7" key="2">
    <citation type="submission" date="2018-03" db="EMBL/GenBank/DDBJ databases">
        <authorList>
            <person name="Keele B.F."/>
        </authorList>
    </citation>
    <scope>NUCLEOTIDE SEQUENCE [LARGE SCALE GENOMIC DNA]</scope>
    <source>
        <strain evidence="6 7">CCALA 016</strain>
    </source>
</reference>
<dbReference type="InterPro" id="IPR011862">
    <property type="entry name" value="Phos-bd"/>
</dbReference>
<keyword evidence="4" id="KW-0592">Phosphate transport</keyword>
<feature type="chain" id="PRO_5027137052" description="Phosphate-binding protein" evidence="4">
    <location>
        <begin position="27"/>
        <end position="348"/>
    </location>
</feature>
<organism evidence="6 7">
    <name type="scientific">Aphanothece hegewaldii CCALA 016</name>
    <dbReference type="NCBI Taxonomy" id="2107694"/>
    <lineage>
        <taxon>Bacteria</taxon>
        <taxon>Bacillati</taxon>
        <taxon>Cyanobacteriota</taxon>
        <taxon>Cyanophyceae</taxon>
        <taxon>Oscillatoriophycideae</taxon>
        <taxon>Chroococcales</taxon>
        <taxon>Aphanothecaceae</taxon>
        <taxon>Aphanothece</taxon>
    </lineage>
</organism>